<dbReference type="RefSeq" id="WP_186562575.1">
    <property type="nucleotide sequence ID" value="NZ_JACNMF010000003.1"/>
</dbReference>
<evidence type="ECO:0000313" key="2">
    <source>
        <dbReference type="EMBL" id="MBC3759094.1"/>
    </source>
</evidence>
<gene>
    <name evidence="2" type="ORF">H7U19_11800</name>
</gene>
<dbReference type="PANTHER" id="PTHR12526:SF630">
    <property type="entry name" value="GLYCOSYLTRANSFERASE"/>
    <property type="match status" value="1"/>
</dbReference>
<accession>A0A923HAY3</accession>
<sequence>MKLLYVVNQINGTTGLERILAIKANYFIKEFNYDIVMVTLNEVEETPFFDLNESIKIIRLPNKSNTLSHITQFGKINKILKQESPDTVIICIDNIFGLYLPAFLKKKYTYVYERHNSKRVNLGQGATSFKAKVLNGIKKRLLDKGGKHYDTVVLLSDDHLAEWSHLKNLKVINNPLIFYPETYAKLENKRVLAVGRHTHQKGFDMLMKSWAKVVEKHKDWKLDVYGKKDHDSSYMDLAKTYGITDFVTFHDPVPNIMEVYLESSIYALSSRYEGFPLVLIETMACGVPAVAFNCPCGVRELITHGEDGLHVPVDDTDEFAKSLIYLIENQEIRTKMGAKARKNILRLSPENIFPQWKNLFEQLSA</sequence>
<reference evidence="2" key="1">
    <citation type="submission" date="2020-08" db="EMBL/GenBank/DDBJ databases">
        <title>Hyunsoonleella sp. strain SJ7 genome sequencing and assembly.</title>
        <authorList>
            <person name="Kim I."/>
        </authorList>
    </citation>
    <scope>NUCLEOTIDE SEQUENCE</scope>
    <source>
        <strain evidence="2">SJ7</strain>
    </source>
</reference>
<proteinExistence type="predicted"/>
<dbReference type="EMBL" id="JACNMF010000003">
    <property type="protein sequence ID" value="MBC3759094.1"/>
    <property type="molecule type" value="Genomic_DNA"/>
</dbReference>
<dbReference type="CDD" id="cd03820">
    <property type="entry name" value="GT4_AmsD-like"/>
    <property type="match status" value="1"/>
</dbReference>
<keyword evidence="3" id="KW-1185">Reference proteome</keyword>
<name>A0A923HAY3_9FLAO</name>
<dbReference type="GO" id="GO:0016757">
    <property type="term" value="F:glycosyltransferase activity"/>
    <property type="evidence" value="ECO:0007669"/>
    <property type="project" value="InterPro"/>
</dbReference>
<dbReference type="SUPFAM" id="SSF53756">
    <property type="entry name" value="UDP-Glycosyltransferase/glycogen phosphorylase"/>
    <property type="match status" value="1"/>
</dbReference>
<evidence type="ECO:0000259" key="1">
    <source>
        <dbReference type="Pfam" id="PF00534"/>
    </source>
</evidence>
<organism evidence="2 3">
    <name type="scientific">Hyunsoonleella aquatilis</name>
    <dbReference type="NCBI Taxonomy" id="2762758"/>
    <lineage>
        <taxon>Bacteria</taxon>
        <taxon>Pseudomonadati</taxon>
        <taxon>Bacteroidota</taxon>
        <taxon>Flavobacteriia</taxon>
        <taxon>Flavobacteriales</taxon>
        <taxon>Flavobacteriaceae</taxon>
    </lineage>
</organism>
<dbReference type="Gene3D" id="3.40.50.2000">
    <property type="entry name" value="Glycogen Phosphorylase B"/>
    <property type="match status" value="2"/>
</dbReference>
<dbReference type="PANTHER" id="PTHR12526">
    <property type="entry name" value="GLYCOSYLTRANSFERASE"/>
    <property type="match status" value="1"/>
</dbReference>
<feature type="domain" description="Glycosyl transferase family 1" evidence="1">
    <location>
        <begin position="186"/>
        <end position="342"/>
    </location>
</feature>
<comment type="caution">
    <text evidence="2">The sequence shown here is derived from an EMBL/GenBank/DDBJ whole genome shotgun (WGS) entry which is preliminary data.</text>
</comment>
<protein>
    <submittedName>
        <fullName evidence="2">Glycosyltransferase family 4 protein</fullName>
    </submittedName>
</protein>
<dbReference type="InterPro" id="IPR001296">
    <property type="entry name" value="Glyco_trans_1"/>
</dbReference>
<dbReference type="Proteomes" id="UP000656244">
    <property type="component" value="Unassembled WGS sequence"/>
</dbReference>
<dbReference type="AlphaFoldDB" id="A0A923HAY3"/>
<dbReference type="Pfam" id="PF00534">
    <property type="entry name" value="Glycos_transf_1"/>
    <property type="match status" value="1"/>
</dbReference>
<evidence type="ECO:0000313" key="3">
    <source>
        <dbReference type="Proteomes" id="UP000656244"/>
    </source>
</evidence>